<dbReference type="STRING" id="1447782.SAMN05444417_2650"/>
<dbReference type="SUPFAM" id="SSF158682">
    <property type="entry name" value="TerB-like"/>
    <property type="match status" value="1"/>
</dbReference>
<keyword evidence="2" id="KW-1185">Reference proteome</keyword>
<protein>
    <submittedName>
        <fullName evidence="1">Uncharacterized membrane protein YebE, DUF533 family</fullName>
    </submittedName>
</protein>
<evidence type="ECO:0000313" key="2">
    <source>
        <dbReference type="Proteomes" id="UP000184292"/>
    </source>
</evidence>
<dbReference type="InterPro" id="IPR007486">
    <property type="entry name" value="YebE"/>
</dbReference>
<dbReference type="OrthoDB" id="5459344at2"/>
<sequence length="232" mass="24517">MSFKRILGAMLASRMAGRGRGHGGLGTAAALALGSRRGGLGRKLGVLGLGYMAYRAYQDHRATQPRTGTGHAAAGTDRAGSAGGLGAMIQGLVDKVAGPDAAEPPEQDLREGEAVAGRLSEDDARLLIRAMVTAAYADGALSTEERARIMQAVEEADGDAQDRAEMERELANPQPVEALLARVQGEEMAEEVYLASCAAIDPRTPRNRAYLDDLRERLGLSRMDAEEIESLA</sequence>
<dbReference type="RefSeq" id="WP_073331375.1">
    <property type="nucleotide sequence ID" value="NZ_FQYO01000004.1"/>
</dbReference>
<dbReference type="AlphaFoldDB" id="A0A1M6G306"/>
<evidence type="ECO:0000313" key="1">
    <source>
        <dbReference type="EMBL" id="SHJ04309.1"/>
    </source>
</evidence>
<dbReference type="CDD" id="cd07178">
    <property type="entry name" value="terB_like_YebE"/>
    <property type="match status" value="1"/>
</dbReference>
<reference evidence="1 2" key="1">
    <citation type="submission" date="2016-11" db="EMBL/GenBank/DDBJ databases">
        <authorList>
            <person name="Jaros S."/>
            <person name="Januszkiewicz K."/>
            <person name="Wedrychowicz H."/>
        </authorList>
    </citation>
    <scope>NUCLEOTIDE SEQUENCE [LARGE SCALE GENOMIC DNA]</scope>
    <source>
        <strain evidence="1 2">DSM 100565</strain>
    </source>
</reference>
<dbReference type="Gene3D" id="1.10.3680.10">
    <property type="entry name" value="TerB-like"/>
    <property type="match status" value="1"/>
</dbReference>
<dbReference type="Pfam" id="PF04391">
    <property type="entry name" value="DUF533"/>
    <property type="match status" value="1"/>
</dbReference>
<name>A0A1M6G306_9RHOB</name>
<dbReference type="Proteomes" id="UP000184292">
    <property type="component" value="Unassembled WGS sequence"/>
</dbReference>
<gene>
    <name evidence="1" type="ORF">SAMN05444417_2650</name>
</gene>
<proteinExistence type="predicted"/>
<dbReference type="EMBL" id="FQYO01000004">
    <property type="protein sequence ID" value="SHJ04309.1"/>
    <property type="molecule type" value="Genomic_DNA"/>
</dbReference>
<organism evidence="1 2">
    <name type="scientific">Wenxinia saemankumensis</name>
    <dbReference type="NCBI Taxonomy" id="1447782"/>
    <lineage>
        <taxon>Bacteria</taxon>
        <taxon>Pseudomonadati</taxon>
        <taxon>Pseudomonadota</taxon>
        <taxon>Alphaproteobacteria</taxon>
        <taxon>Rhodobacterales</taxon>
        <taxon>Roseobacteraceae</taxon>
        <taxon>Wenxinia</taxon>
    </lineage>
</organism>
<accession>A0A1M6G306</accession>
<dbReference type="InterPro" id="IPR029024">
    <property type="entry name" value="TerB-like"/>
</dbReference>